<sequence>MIFNLGSHDMAMSCAIDVANCDVIWGWASDAGGSPLYLDAIVNDVRRAIVPCDVVRSDGLSNGFVFHPKPFLETGVNSVVLRERGSGLTIYSAKLVRQEAGASVLLGKKNYLFLAATPDNNILQELIGQVGLGNFLVKKYQTAFRFRNLFFSAMRTKYLYSIIPDKSVVLEHLLPDGIRISRRRPAAIVGDIARTELGSKYINVDHSFDDNEYHVTDSHFNYTGASSYFTELIMKAHLLEHAIMPDVLTRENFVGDLAAAAGAPAETVTMAYYRPDLFEMTVDDLVNGTAFKKTRNIHGRYLKVGVVGTSSAALLFPFFAGNFRECFFHFSNTINVEVVMQENPDVLFHLPSERVLRSVPDDRILLKLRSDAQ</sequence>
<dbReference type="STRING" id="427683.A5481_28020"/>
<dbReference type="OrthoDB" id="175771at2"/>
<evidence type="ECO:0000313" key="2">
    <source>
        <dbReference type="Proteomes" id="UP000078316"/>
    </source>
</evidence>
<organism evidence="1 2">
    <name type="scientific">Methylobacterium platani</name>
    <dbReference type="NCBI Taxonomy" id="427683"/>
    <lineage>
        <taxon>Bacteria</taxon>
        <taxon>Pseudomonadati</taxon>
        <taxon>Pseudomonadota</taxon>
        <taxon>Alphaproteobacteria</taxon>
        <taxon>Hyphomicrobiales</taxon>
        <taxon>Methylobacteriaceae</taxon>
        <taxon>Methylobacterium</taxon>
    </lineage>
</organism>
<dbReference type="EMBL" id="LWHQ01000072">
    <property type="protein sequence ID" value="OAS16614.1"/>
    <property type="molecule type" value="Genomic_DNA"/>
</dbReference>
<gene>
    <name evidence="1" type="ORF">A5481_28020</name>
</gene>
<protein>
    <submittedName>
        <fullName evidence="1">Uncharacterized protein</fullName>
    </submittedName>
</protein>
<proteinExistence type="predicted"/>
<dbReference type="Proteomes" id="UP000078316">
    <property type="component" value="Unassembled WGS sequence"/>
</dbReference>
<dbReference type="AlphaFoldDB" id="A0A179S2B1"/>
<comment type="caution">
    <text evidence="1">The sequence shown here is derived from an EMBL/GenBank/DDBJ whole genome shotgun (WGS) entry which is preliminary data.</text>
</comment>
<dbReference type="RefSeq" id="WP_048431645.1">
    <property type="nucleotide sequence ID" value="NZ_LWHQ01000072.1"/>
</dbReference>
<name>A0A179S2B1_9HYPH</name>
<reference evidence="1 2" key="1">
    <citation type="submission" date="2016-04" db="EMBL/GenBank/DDBJ databases">
        <authorList>
            <person name="Evans L.H."/>
            <person name="Alamgir A."/>
            <person name="Owens N."/>
            <person name="Weber N.D."/>
            <person name="Virtaneva K."/>
            <person name="Barbian K."/>
            <person name="Babar A."/>
            <person name="Rosenke K."/>
        </authorList>
    </citation>
    <scope>NUCLEOTIDE SEQUENCE [LARGE SCALE GENOMIC DNA]</scope>
    <source>
        <strain evidence="1 2">PMB02</strain>
    </source>
</reference>
<evidence type="ECO:0000313" key="1">
    <source>
        <dbReference type="EMBL" id="OAS16614.1"/>
    </source>
</evidence>
<accession>A0A179S2B1</accession>